<dbReference type="Proteomes" id="UP000315295">
    <property type="component" value="Unassembled WGS sequence"/>
</dbReference>
<evidence type="ECO:0000313" key="2">
    <source>
        <dbReference type="Proteomes" id="UP000315295"/>
    </source>
</evidence>
<proteinExistence type="predicted"/>
<organism evidence="1 2">
    <name type="scientific">Malus baccata</name>
    <name type="common">Siberian crab apple</name>
    <name type="synonym">Pyrus baccata</name>
    <dbReference type="NCBI Taxonomy" id="106549"/>
    <lineage>
        <taxon>Eukaryota</taxon>
        <taxon>Viridiplantae</taxon>
        <taxon>Streptophyta</taxon>
        <taxon>Embryophyta</taxon>
        <taxon>Tracheophyta</taxon>
        <taxon>Spermatophyta</taxon>
        <taxon>Magnoliopsida</taxon>
        <taxon>eudicotyledons</taxon>
        <taxon>Gunneridae</taxon>
        <taxon>Pentapetalae</taxon>
        <taxon>rosids</taxon>
        <taxon>fabids</taxon>
        <taxon>Rosales</taxon>
        <taxon>Rosaceae</taxon>
        <taxon>Amygdaloideae</taxon>
        <taxon>Maleae</taxon>
        <taxon>Malus</taxon>
    </lineage>
</organism>
<protein>
    <submittedName>
        <fullName evidence="1">Uncharacterized protein</fullName>
    </submittedName>
</protein>
<dbReference type="AlphaFoldDB" id="A0A540LFW0"/>
<name>A0A540LFW0_MALBA</name>
<comment type="caution">
    <text evidence="1">The sequence shown here is derived from an EMBL/GenBank/DDBJ whole genome shotgun (WGS) entry which is preliminary data.</text>
</comment>
<reference evidence="1 2" key="1">
    <citation type="journal article" date="2019" name="G3 (Bethesda)">
        <title>Sequencing of a Wild Apple (Malus baccata) Genome Unravels the Differences Between Cultivated and Wild Apple Species Regarding Disease Resistance and Cold Tolerance.</title>
        <authorList>
            <person name="Chen X."/>
        </authorList>
    </citation>
    <scope>NUCLEOTIDE SEQUENCE [LARGE SCALE GENOMIC DNA]</scope>
    <source>
        <strain evidence="2">cv. Shandingzi</strain>
        <tissue evidence="1">Leaves</tissue>
    </source>
</reference>
<sequence>MKRSSSHDDLRAFKFKMEKVTILRRGDSLDSKMNERVVWLGPGLRGSGPGRKWCRRSTCMPEPSSLLLPSFSRKKQVLKVVDDDSATRDDVPVCLFGSLLISTSLDLESFFGFWFSVIDVLSGE</sequence>
<dbReference type="EMBL" id="VIEB01000600">
    <property type="protein sequence ID" value="TQD85358.1"/>
    <property type="molecule type" value="Genomic_DNA"/>
</dbReference>
<evidence type="ECO:0000313" key="1">
    <source>
        <dbReference type="EMBL" id="TQD85358.1"/>
    </source>
</evidence>
<gene>
    <name evidence="1" type="ORF">C1H46_029100</name>
</gene>
<keyword evidence="2" id="KW-1185">Reference proteome</keyword>
<accession>A0A540LFW0</accession>
<dbReference type="STRING" id="106549.A0A540LFW0"/>